<accession>A0A2K8NTW6</accession>
<gene>
    <name evidence="1" type="ORF">ELUMI_v1c04830</name>
</gene>
<dbReference type="OrthoDB" id="9898310at2"/>
<evidence type="ECO:0000313" key="1">
    <source>
        <dbReference type="EMBL" id="ATZ17207.1"/>
    </source>
</evidence>
<dbReference type="RefSeq" id="WP_025734318.1">
    <property type="nucleotide sequence ID" value="NZ_CP024963.1"/>
</dbReference>
<dbReference type="Proteomes" id="UP000232063">
    <property type="component" value="Chromosome"/>
</dbReference>
<sequence>MQKTTLKNLMIELNSETNEWVKEWIEVQHSFNADITDYVKSKGLTFNDVFVEGDTNSANDHFYLSDFDSPYDALIQIVDTSVQQTILKMANNFEFDGDQELGVE</sequence>
<dbReference type="KEGG" id="elj:ELUMI_v1c04830"/>
<proteinExistence type="predicted"/>
<protein>
    <submittedName>
        <fullName evidence="1">Uncharacterized protein</fullName>
    </submittedName>
</protein>
<reference evidence="1 2" key="1">
    <citation type="submission" date="2017-11" db="EMBL/GenBank/DDBJ databases">
        <title>Genome sequence of Entomoplasma luminosum PIMN-1 (ATCC 49195).</title>
        <authorList>
            <person name="Lo W.-S."/>
            <person name="Gasparich G.E."/>
            <person name="Kuo C.-H."/>
        </authorList>
    </citation>
    <scope>NUCLEOTIDE SEQUENCE [LARGE SCALE GENOMIC DNA]</scope>
    <source>
        <strain evidence="1 2">PIMN-1</strain>
    </source>
</reference>
<dbReference type="AlphaFoldDB" id="A0A2K8NTW6"/>
<dbReference type="EMBL" id="CP024963">
    <property type="protein sequence ID" value="ATZ17207.1"/>
    <property type="molecule type" value="Genomic_DNA"/>
</dbReference>
<keyword evidence="2" id="KW-1185">Reference proteome</keyword>
<organism evidence="1 2">
    <name type="scientific">Williamsoniiplasma luminosum</name>
    <dbReference type="NCBI Taxonomy" id="214888"/>
    <lineage>
        <taxon>Bacteria</taxon>
        <taxon>Bacillati</taxon>
        <taxon>Mycoplasmatota</taxon>
        <taxon>Mollicutes</taxon>
        <taxon>Entomoplasmatales</taxon>
        <taxon>Williamsoniiplasma</taxon>
    </lineage>
</organism>
<name>A0A2K8NTW6_9MOLU</name>
<evidence type="ECO:0000313" key="2">
    <source>
        <dbReference type="Proteomes" id="UP000232063"/>
    </source>
</evidence>